<evidence type="ECO:0000313" key="2">
    <source>
        <dbReference type="EMBL" id="ADG67103.1"/>
    </source>
</evidence>
<dbReference type="AlphaFoldDB" id="D5SUQ1"/>
<dbReference type="KEGG" id="plm:Plim_1269"/>
<dbReference type="Proteomes" id="UP000002220">
    <property type="component" value="Chromosome"/>
</dbReference>
<feature type="transmembrane region" description="Helical" evidence="1">
    <location>
        <begin position="12"/>
        <end position="36"/>
    </location>
</feature>
<keyword evidence="1" id="KW-1133">Transmembrane helix</keyword>
<reference evidence="2 3" key="1">
    <citation type="journal article" date="2010" name="Stand. Genomic Sci.">
        <title>Complete genome sequence of Planctomyces limnophilus type strain (Mu 290).</title>
        <authorList>
            <person name="Labutti K."/>
            <person name="Sikorski J."/>
            <person name="Schneider S."/>
            <person name="Nolan M."/>
            <person name="Lucas S."/>
            <person name="Glavina Del Rio T."/>
            <person name="Tice H."/>
            <person name="Cheng J.F."/>
            <person name="Goodwin L."/>
            <person name="Pitluck S."/>
            <person name="Liolios K."/>
            <person name="Ivanova N."/>
            <person name="Mavromatis K."/>
            <person name="Mikhailova N."/>
            <person name="Pati A."/>
            <person name="Chen A."/>
            <person name="Palaniappan K."/>
            <person name="Land M."/>
            <person name="Hauser L."/>
            <person name="Chang Y.J."/>
            <person name="Jeffries C.D."/>
            <person name="Tindall B.J."/>
            <person name="Rohde M."/>
            <person name="Goker M."/>
            <person name="Woyke T."/>
            <person name="Bristow J."/>
            <person name="Eisen J.A."/>
            <person name="Markowitz V."/>
            <person name="Hugenholtz P."/>
            <person name="Kyrpides N.C."/>
            <person name="Klenk H.P."/>
            <person name="Lapidus A."/>
        </authorList>
    </citation>
    <scope>NUCLEOTIDE SEQUENCE [LARGE SCALE GENOMIC DNA]</scope>
    <source>
        <strain evidence="3">ATCC 43296 / DSM 3776 / IFAM 1008 / 290</strain>
    </source>
</reference>
<sequence length="96" mass="10808">MNEPDWFRGMIFGFLGLIIGPVIAWLVLAIPTQLFWPRGGEATIAASMIYLWSAPAYLLSGLVLGPLAGLIWGLYSPNIISLLNRLINWMINFFRR</sequence>
<proteinExistence type="predicted"/>
<dbReference type="STRING" id="521674.Plim_1269"/>
<protein>
    <submittedName>
        <fullName evidence="2">Uncharacterized protein</fullName>
    </submittedName>
</protein>
<dbReference type="EMBL" id="CP001744">
    <property type="protein sequence ID" value="ADG67103.1"/>
    <property type="molecule type" value="Genomic_DNA"/>
</dbReference>
<keyword evidence="3" id="KW-1185">Reference proteome</keyword>
<organism evidence="2 3">
    <name type="scientific">Planctopirus limnophila (strain ATCC 43296 / DSM 3776 / IFAM 1008 / Mu 290)</name>
    <name type="common">Planctomyces limnophilus</name>
    <dbReference type="NCBI Taxonomy" id="521674"/>
    <lineage>
        <taxon>Bacteria</taxon>
        <taxon>Pseudomonadati</taxon>
        <taxon>Planctomycetota</taxon>
        <taxon>Planctomycetia</taxon>
        <taxon>Planctomycetales</taxon>
        <taxon>Planctomycetaceae</taxon>
        <taxon>Planctopirus</taxon>
    </lineage>
</organism>
<gene>
    <name evidence="2" type="ordered locus">Plim_1269</name>
</gene>
<feature type="transmembrane region" description="Helical" evidence="1">
    <location>
        <begin position="56"/>
        <end position="75"/>
    </location>
</feature>
<evidence type="ECO:0000256" key="1">
    <source>
        <dbReference type="SAM" id="Phobius"/>
    </source>
</evidence>
<accession>D5SUQ1</accession>
<evidence type="ECO:0000313" key="3">
    <source>
        <dbReference type="Proteomes" id="UP000002220"/>
    </source>
</evidence>
<name>D5SUQ1_PLAL2</name>
<keyword evidence="1" id="KW-0472">Membrane</keyword>
<dbReference type="RefSeq" id="WP_013109534.1">
    <property type="nucleotide sequence ID" value="NC_014148.1"/>
</dbReference>
<keyword evidence="1" id="KW-0812">Transmembrane</keyword>
<dbReference type="HOGENOM" id="CLU_2357300_0_0_0"/>